<sequence>MFRKASLVIVSEFLLNMDESTRAIVVDYLKYRLDSCGYSWDNDGRQSNITPNPVQSAMRRLGDDFEERYNSRFVDMIQKLNITSDNASDTFTAIMDEIFTDGVNWGRVIALFGFSGRFAVYCFEHDMDEMVDHIVELVTAYVDNTLRDWMLNHNNWQGFMEFQAVQPESEKDIQWPSFKRFFGIAVAGLGFLTLGAFLTQRS</sequence>
<accession>A0A0B7AMK5</accession>
<dbReference type="InterPro" id="IPR046371">
    <property type="entry name" value="Bcl-2_BH1-3"/>
</dbReference>
<dbReference type="GO" id="GO:0097192">
    <property type="term" value="P:extrinsic apoptotic signaling pathway in absence of ligand"/>
    <property type="evidence" value="ECO:0007669"/>
    <property type="project" value="TreeGrafter"/>
</dbReference>
<evidence type="ECO:0000256" key="5">
    <source>
        <dbReference type="PROSITE-ProRule" id="PRU00025"/>
    </source>
</evidence>
<evidence type="ECO:0000256" key="4">
    <source>
        <dbReference type="ARBA" id="ARBA00023136"/>
    </source>
</evidence>
<dbReference type="InterPro" id="IPR002475">
    <property type="entry name" value="Bcl2-like"/>
</dbReference>
<keyword evidence="6" id="KW-0812">Transmembrane</keyword>
<dbReference type="Pfam" id="PF00452">
    <property type="entry name" value="Bcl-2"/>
    <property type="match status" value="1"/>
</dbReference>
<dbReference type="CDD" id="cd06845">
    <property type="entry name" value="Bcl-2_like"/>
    <property type="match status" value="1"/>
</dbReference>
<dbReference type="SUPFAM" id="SSF56854">
    <property type="entry name" value="Bcl-2 inhibitors of programmed cell death"/>
    <property type="match status" value="1"/>
</dbReference>
<name>A0A0B7AMK5_9EUPU</name>
<gene>
    <name evidence="8" type="primary">ORF124635</name>
</gene>
<dbReference type="InterPro" id="IPR036834">
    <property type="entry name" value="Bcl-2-like_sf"/>
</dbReference>
<feature type="transmembrane region" description="Helical" evidence="6">
    <location>
        <begin position="181"/>
        <end position="199"/>
    </location>
</feature>
<dbReference type="Pfam" id="PF02180">
    <property type="entry name" value="BH4"/>
    <property type="match status" value="1"/>
</dbReference>
<evidence type="ECO:0000256" key="1">
    <source>
        <dbReference type="ARBA" id="ARBA00004370"/>
    </source>
</evidence>
<organism evidence="8">
    <name type="scientific">Arion vulgaris</name>
    <dbReference type="NCBI Taxonomy" id="1028688"/>
    <lineage>
        <taxon>Eukaryota</taxon>
        <taxon>Metazoa</taxon>
        <taxon>Spiralia</taxon>
        <taxon>Lophotrochozoa</taxon>
        <taxon>Mollusca</taxon>
        <taxon>Gastropoda</taxon>
        <taxon>Heterobranchia</taxon>
        <taxon>Euthyneura</taxon>
        <taxon>Panpulmonata</taxon>
        <taxon>Eupulmonata</taxon>
        <taxon>Stylommatophora</taxon>
        <taxon>Helicina</taxon>
        <taxon>Arionoidea</taxon>
        <taxon>Arionidae</taxon>
        <taxon>Arion</taxon>
    </lineage>
</organism>
<dbReference type="PROSITE" id="PS50062">
    <property type="entry name" value="BCL2_FAMILY"/>
    <property type="match status" value="1"/>
</dbReference>
<keyword evidence="4 6" id="KW-0472">Membrane</keyword>
<feature type="short sequence motif" description="BH4" evidence="5">
    <location>
        <begin position="21"/>
        <end position="40"/>
    </location>
</feature>
<reference evidence="8" key="1">
    <citation type="submission" date="2014-12" db="EMBL/GenBank/DDBJ databases">
        <title>Insight into the proteome of Arion vulgaris.</title>
        <authorList>
            <person name="Aradska J."/>
            <person name="Bulat T."/>
            <person name="Smidak R."/>
            <person name="Sarate P."/>
            <person name="Gangsoo J."/>
            <person name="Sialana F."/>
            <person name="Bilban M."/>
            <person name="Lubec G."/>
        </authorList>
    </citation>
    <scope>NUCLEOTIDE SEQUENCE</scope>
    <source>
        <tissue evidence="8">Skin</tissue>
    </source>
</reference>
<comment type="subcellular location">
    <subcellularLocation>
        <location evidence="1">Membrane</location>
    </subcellularLocation>
</comment>
<evidence type="ECO:0000256" key="2">
    <source>
        <dbReference type="ARBA" id="ARBA00009458"/>
    </source>
</evidence>
<feature type="domain" description="Apoptosis regulator Bcl-2 family BH4" evidence="7">
    <location>
        <begin position="21"/>
        <end position="40"/>
    </location>
</feature>
<dbReference type="GO" id="GO:0051400">
    <property type="term" value="F:BH domain binding"/>
    <property type="evidence" value="ECO:0007669"/>
    <property type="project" value="TreeGrafter"/>
</dbReference>
<dbReference type="InterPro" id="IPR003093">
    <property type="entry name" value="Bcl2_BH4"/>
</dbReference>
<dbReference type="PROSITE" id="PS50063">
    <property type="entry name" value="BH4_2"/>
    <property type="match status" value="1"/>
</dbReference>
<dbReference type="EMBL" id="HACG01034300">
    <property type="protein sequence ID" value="CEK81165.1"/>
    <property type="molecule type" value="Transcribed_RNA"/>
</dbReference>
<dbReference type="GO" id="GO:0008630">
    <property type="term" value="P:intrinsic apoptotic signaling pathway in response to DNA damage"/>
    <property type="evidence" value="ECO:0007669"/>
    <property type="project" value="TreeGrafter"/>
</dbReference>
<evidence type="ECO:0000259" key="7">
    <source>
        <dbReference type="PROSITE" id="PS50063"/>
    </source>
</evidence>
<dbReference type="SMART" id="SM00337">
    <property type="entry name" value="BCL"/>
    <property type="match status" value="1"/>
</dbReference>
<dbReference type="PANTHER" id="PTHR11256">
    <property type="entry name" value="BCL-2 RELATED"/>
    <property type="match status" value="1"/>
</dbReference>
<dbReference type="PRINTS" id="PR01862">
    <property type="entry name" value="BCL2FAMILY"/>
</dbReference>
<evidence type="ECO:0000256" key="6">
    <source>
        <dbReference type="SAM" id="Phobius"/>
    </source>
</evidence>
<dbReference type="GO" id="GO:0001836">
    <property type="term" value="P:release of cytochrome c from mitochondria"/>
    <property type="evidence" value="ECO:0007669"/>
    <property type="project" value="TreeGrafter"/>
</dbReference>
<keyword evidence="3 5" id="KW-0053">Apoptosis</keyword>
<dbReference type="GO" id="GO:0005741">
    <property type="term" value="C:mitochondrial outer membrane"/>
    <property type="evidence" value="ECO:0007669"/>
    <property type="project" value="TreeGrafter"/>
</dbReference>
<keyword evidence="6" id="KW-1133">Transmembrane helix</keyword>
<protein>
    <recommendedName>
        <fullName evidence="7">Apoptosis regulator Bcl-2 family BH4 domain-containing protein</fullName>
    </recommendedName>
</protein>
<dbReference type="AlphaFoldDB" id="A0A0B7AMK5"/>
<evidence type="ECO:0000313" key="8">
    <source>
        <dbReference type="EMBL" id="CEK81165.1"/>
    </source>
</evidence>
<dbReference type="Gene3D" id="1.10.437.10">
    <property type="entry name" value="Blc2-like"/>
    <property type="match status" value="1"/>
</dbReference>
<evidence type="ECO:0000256" key="3">
    <source>
        <dbReference type="ARBA" id="ARBA00022703"/>
    </source>
</evidence>
<dbReference type="GO" id="GO:0042981">
    <property type="term" value="P:regulation of apoptotic process"/>
    <property type="evidence" value="ECO:0007669"/>
    <property type="project" value="InterPro"/>
</dbReference>
<dbReference type="PANTHER" id="PTHR11256:SF50">
    <property type="entry name" value="APOPTOSIS REGULATOR CED-9"/>
    <property type="match status" value="1"/>
</dbReference>
<comment type="similarity">
    <text evidence="2">Belongs to the Bcl-2 family.</text>
</comment>
<proteinExistence type="inferred from homology"/>
<dbReference type="InterPro" id="IPR026298">
    <property type="entry name" value="Bcl-2_fam"/>
</dbReference>